<dbReference type="AlphaFoldDB" id="A0A3B0UN65"/>
<gene>
    <name evidence="1" type="ORF">MNBD_ALPHA11-1376</name>
</gene>
<name>A0A3B0UN65_9ZZZZ</name>
<sequence length="91" mass="10498">MFSRLYLGTLFQQFRDAIFLRTKPPIGIKELYSTIEHRGVYKQGLLSLQALILKNGLFKGWFIASIGIIEGWITNFMPKQAQYFCTSECNS</sequence>
<reference evidence="1" key="1">
    <citation type="submission" date="2018-06" db="EMBL/GenBank/DDBJ databases">
        <authorList>
            <person name="Zhirakovskaya E."/>
        </authorList>
    </citation>
    <scope>NUCLEOTIDE SEQUENCE</scope>
</reference>
<dbReference type="EMBL" id="UOEQ01000321">
    <property type="protein sequence ID" value="VAW21046.1"/>
    <property type="molecule type" value="Genomic_DNA"/>
</dbReference>
<accession>A0A3B0UN65</accession>
<organism evidence="1">
    <name type="scientific">hydrothermal vent metagenome</name>
    <dbReference type="NCBI Taxonomy" id="652676"/>
    <lineage>
        <taxon>unclassified sequences</taxon>
        <taxon>metagenomes</taxon>
        <taxon>ecological metagenomes</taxon>
    </lineage>
</organism>
<protein>
    <submittedName>
        <fullName evidence="1">Uncharacterized protein</fullName>
    </submittedName>
</protein>
<proteinExistence type="predicted"/>
<evidence type="ECO:0000313" key="1">
    <source>
        <dbReference type="EMBL" id="VAW21046.1"/>
    </source>
</evidence>